<sequence>MGAQRGGRLGLVTIAWVSGLAAQTPVPNTTSVATEVEVREVTAFFLGVRSQAIASVGEELFEGLANGVALGLEAGVEFDNQYVFSIVVLRGHHADELAETSGKTWDLFLDMSRAWARGKWHLAVGPVAGYTWVDRSIYEEPASGFLAGGSAVLSREVARSLQIGLDASATWSLVGSPPFNDGLRDTDERAVGRRLRVGARITYWWSDT</sequence>
<reference evidence="1" key="1">
    <citation type="submission" date="2010-01" db="EMBL/GenBank/DDBJ databases">
        <title>Genome fragments of uncultured bacteria from the North Pacific subtropical Gyre.</title>
        <authorList>
            <person name="Pham V.D."/>
            <person name="Delong E.F."/>
        </authorList>
    </citation>
    <scope>NUCLEOTIDE SEQUENCE</scope>
</reference>
<proteinExistence type="predicted"/>
<dbReference type="AlphaFoldDB" id="E7C894"/>
<dbReference type="EMBL" id="GU568020">
    <property type="protein sequence ID" value="ADI23668.1"/>
    <property type="molecule type" value="Genomic_DNA"/>
</dbReference>
<organism evidence="1">
    <name type="scientific">uncultured Gemmatimonadales bacterium HF4000_15H13</name>
    <dbReference type="NCBI Taxonomy" id="723618"/>
    <lineage>
        <taxon>Bacteria</taxon>
        <taxon>Pseudomonadati</taxon>
        <taxon>Gemmatimonadota</taxon>
        <taxon>Gemmatimonadia</taxon>
        <taxon>Gemmatimonadales</taxon>
        <taxon>environmental samples</taxon>
    </lineage>
</organism>
<accession>E7C894</accession>
<evidence type="ECO:0000313" key="1">
    <source>
        <dbReference type="EMBL" id="ADI23668.1"/>
    </source>
</evidence>
<protein>
    <submittedName>
        <fullName evidence="1">Uncharacterized protein</fullName>
    </submittedName>
</protein>
<name>E7C894_9BACT</name>